<sequence>MEILPDGDENNLLIEDWNTKKVRFKEVELDLNNEMAVDPSTPEPMTWRDKVVGKSSSKSIREEEIEF</sequence>
<dbReference type="Proteomes" id="UP001358586">
    <property type="component" value="Chromosome 6"/>
</dbReference>
<organism evidence="2 3">
    <name type="scientific">Gossypium arboreum</name>
    <name type="common">Tree cotton</name>
    <name type="synonym">Gossypium nanking</name>
    <dbReference type="NCBI Taxonomy" id="29729"/>
    <lineage>
        <taxon>Eukaryota</taxon>
        <taxon>Viridiplantae</taxon>
        <taxon>Streptophyta</taxon>
        <taxon>Embryophyta</taxon>
        <taxon>Tracheophyta</taxon>
        <taxon>Spermatophyta</taxon>
        <taxon>Magnoliopsida</taxon>
        <taxon>eudicotyledons</taxon>
        <taxon>Gunneridae</taxon>
        <taxon>Pentapetalae</taxon>
        <taxon>rosids</taxon>
        <taxon>malvids</taxon>
        <taxon>Malvales</taxon>
        <taxon>Malvaceae</taxon>
        <taxon>Malvoideae</taxon>
        <taxon>Gossypium</taxon>
    </lineage>
</organism>
<name>A0ABR0PND0_GOSAR</name>
<reference evidence="2 3" key="1">
    <citation type="submission" date="2023-03" db="EMBL/GenBank/DDBJ databases">
        <title>WGS of Gossypium arboreum.</title>
        <authorList>
            <person name="Yu D."/>
        </authorList>
    </citation>
    <scope>NUCLEOTIDE SEQUENCE [LARGE SCALE GENOMIC DNA]</scope>
    <source>
        <tissue evidence="2">Leaf</tissue>
    </source>
</reference>
<accession>A0ABR0PND0</accession>
<protein>
    <submittedName>
        <fullName evidence="2">Uncharacterized protein</fullName>
    </submittedName>
</protein>
<dbReference type="EMBL" id="JARKNE010000006">
    <property type="protein sequence ID" value="KAK5825953.1"/>
    <property type="molecule type" value="Genomic_DNA"/>
</dbReference>
<proteinExistence type="predicted"/>
<gene>
    <name evidence="2" type="ORF">PVK06_020844</name>
</gene>
<evidence type="ECO:0000313" key="3">
    <source>
        <dbReference type="Proteomes" id="UP001358586"/>
    </source>
</evidence>
<evidence type="ECO:0000256" key="1">
    <source>
        <dbReference type="SAM" id="MobiDB-lite"/>
    </source>
</evidence>
<evidence type="ECO:0000313" key="2">
    <source>
        <dbReference type="EMBL" id="KAK5825953.1"/>
    </source>
</evidence>
<feature type="region of interest" description="Disordered" evidence="1">
    <location>
        <begin position="36"/>
        <end position="67"/>
    </location>
</feature>
<keyword evidence="3" id="KW-1185">Reference proteome</keyword>
<comment type="caution">
    <text evidence="2">The sequence shown here is derived from an EMBL/GenBank/DDBJ whole genome shotgun (WGS) entry which is preliminary data.</text>
</comment>